<reference evidence="6 7" key="1">
    <citation type="journal article" date="2013" name="Curr. Biol.">
        <title>Shared signatures of parasitism and phylogenomics unite Cryptomycota and microsporidia.</title>
        <authorList>
            <person name="James T.Y."/>
            <person name="Pelin A."/>
            <person name="Bonen L."/>
            <person name="Ahrendt S."/>
            <person name="Sain D."/>
            <person name="Corradi N."/>
            <person name="Stajich J.E."/>
        </authorList>
    </citation>
    <scope>NUCLEOTIDE SEQUENCE [LARGE SCALE GENOMIC DNA]</scope>
    <source>
        <strain evidence="6 7">CSF55</strain>
    </source>
</reference>
<dbReference type="InterPro" id="IPR008153">
    <property type="entry name" value="GAE_dom"/>
</dbReference>
<evidence type="ECO:0000256" key="2">
    <source>
        <dbReference type="ARBA" id="ARBA00022448"/>
    </source>
</evidence>
<protein>
    <recommendedName>
        <fullName evidence="5">GAE domain-containing protein</fullName>
    </recommendedName>
</protein>
<dbReference type="EMBL" id="KE560881">
    <property type="protein sequence ID" value="EPZ35083.1"/>
    <property type="molecule type" value="Genomic_DNA"/>
</dbReference>
<gene>
    <name evidence="6" type="ORF">O9G_004830</name>
</gene>
<accession>A0A075B2U3</accession>
<organism evidence="6 7">
    <name type="scientific">Rozella allomycis (strain CSF55)</name>
    <dbReference type="NCBI Taxonomy" id="988480"/>
    <lineage>
        <taxon>Eukaryota</taxon>
        <taxon>Fungi</taxon>
        <taxon>Fungi incertae sedis</taxon>
        <taxon>Cryptomycota</taxon>
        <taxon>Cryptomycota incertae sedis</taxon>
        <taxon>Rozella</taxon>
    </lineage>
</organism>
<keyword evidence="4" id="KW-0333">Golgi apparatus</keyword>
<dbReference type="GO" id="GO:0016192">
    <property type="term" value="P:vesicle-mediated transport"/>
    <property type="evidence" value="ECO:0007669"/>
    <property type="project" value="InterPro"/>
</dbReference>
<dbReference type="Gene3D" id="2.60.40.1230">
    <property type="match status" value="1"/>
</dbReference>
<evidence type="ECO:0000313" key="6">
    <source>
        <dbReference type="EMBL" id="EPZ35083.1"/>
    </source>
</evidence>
<dbReference type="HOGENOM" id="CLU_1950049_0_0_1"/>
<dbReference type="InterPro" id="IPR013041">
    <property type="entry name" value="Clathrin_app_Ig-like_sf"/>
</dbReference>
<dbReference type="GO" id="GO:0005794">
    <property type="term" value="C:Golgi apparatus"/>
    <property type="evidence" value="ECO:0007669"/>
    <property type="project" value="UniProtKB-SubCell"/>
</dbReference>
<dbReference type="AlphaFoldDB" id="A0A075B2U3"/>
<sequence length="129" mass="14972">MRNLKYNPTSLINHCKFKRVKILYDSHGLRVTYCMDKNESETSNITAFSFKFTNYTTSVLQKVNFQTLVAHPMQLKMEPISSDSINTNSFSTQRIQIFNPNKQPFHVKYQIAFSKDNVPTIEQGQTILT</sequence>
<keyword evidence="7" id="KW-1185">Reference proteome</keyword>
<evidence type="ECO:0000259" key="5">
    <source>
        <dbReference type="PROSITE" id="PS50180"/>
    </source>
</evidence>
<evidence type="ECO:0000256" key="4">
    <source>
        <dbReference type="ARBA" id="ARBA00023034"/>
    </source>
</evidence>
<name>A0A075B2U3_ROZAC</name>
<dbReference type="SUPFAM" id="SSF49348">
    <property type="entry name" value="Clathrin adaptor appendage domain"/>
    <property type="match status" value="1"/>
</dbReference>
<dbReference type="Pfam" id="PF02883">
    <property type="entry name" value="Alpha_adaptinC2"/>
    <property type="match status" value="1"/>
</dbReference>
<dbReference type="InterPro" id="IPR008152">
    <property type="entry name" value="Clathrin_a/b/g-adaptin_app_Ig"/>
</dbReference>
<keyword evidence="3" id="KW-0653">Protein transport</keyword>
<evidence type="ECO:0000256" key="3">
    <source>
        <dbReference type="ARBA" id="ARBA00022927"/>
    </source>
</evidence>
<dbReference type="Proteomes" id="UP000030755">
    <property type="component" value="Unassembled WGS sequence"/>
</dbReference>
<evidence type="ECO:0000256" key="1">
    <source>
        <dbReference type="ARBA" id="ARBA00004555"/>
    </source>
</evidence>
<dbReference type="PROSITE" id="PS50180">
    <property type="entry name" value="GAE"/>
    <property type="match status" value="1"/>
</dbReference>
<evidence type="ECO:0000313" key="7">
    <source>
        <dbReference type="Proteomes" id="UP000030755"/>
    </source>
</evidence>
<dbReference type="GO" id="GO:0016482">
    <property type="term" value="P:cytosolic transport"/>
    <property type="evidence" value="ECO:0007669"/>
    <property type="project" value="UniProtKB-ARBA"/>
</dbReference>
<keyword evidence="2" id="KW-0813">Transport</keyword>
<dbReference type="GO" id="GO:0006886">
    <property type="term" value="P:intracellular protein transport"/>
    <property type="evidence" value="ECO:0007669"/>
    <property type="project" value="InterPro"/>
</dbReference>
<proteinExistence type="predicted"/>
<feature type="domain" description="GAE" evidence="5">
    <location>
        <begin position="16"/>
        <end position="129"/>
    </location>
</feature>
<comment type="subcellular location">
    <subcellularLocation>
        <location evidence="1">Golgi apparatus</location>
    </subcellularLocation>
</comment>
<dbReference type="GO" id="GO:0005829">
    <property type="term" value="C:cytosol"/>
    <property type="evidence" value="ECO:0007669"/>
    <property type="project" value="GOC"/>
</dbReference>